<reference evidence="2" key="1">
    <citation type="journal article" date="2020" name="Nature">
        <title>Giant virus diversity and host interactions through global metagenomics.</title>
        <authorList>
            <person name="Schulz F."/>
            <person name="Roux S."/>
            <person name="Paez-Espino D."/>
            <person name="Jungbluth S."/>
            <person name="Walsh D.A."/>
            <person name="Denef V.J."/>
            <person name="McMahon K.D."/>
            <person name="Konstantinidis K.T."/>
            <person name="Eloe-Fadrosh E.A."/>
            <person name="Kyrpides N.C."/>
            <person name="Woyke T."/>
        </authorList>
    </citation>
    <scope>NUCLEOTIDE SEQUENCE</scope>
    <source>
        <strain evidence="2">GVMAG-M-3300027804-48</strain>
    </source>
</reference>
<proteinExistence type="predicted"/>
<dbReference type="AlphaFoldDB" id="A0A6C0LGR7"/>
<feature type="transmembrane region" description="Helical" evidence="1">
    <location>
        <begin position="154"/>
        <end position="174"/>
    </location>
</feature>
<evidence type="ECO:0000313" key="2">
    <source>
        <dbReference type="EMBL" id="QHU29610.1"/>
    </source>
</evidence>
<feature type="transmembrane region" description="Helical" evidence="1">
    <location>
        <begin position="124"/>
        <end position="142"/>
    </location>
</feature>
<organism evidence="2">
    <name type="scientific">viral metagenome</name>
    <dbReference type="NCBI Taxonomy" id="1070528"/>
    <lineage>
        <taxon>unclassified sequences</taxon>
        <taxon>metagenomes</taxon>
        <taxon>organismal metagenomes</taxon>
    </lineage>
</organism>
<dbReference type="EMBL" id="MN740491">
    <property type="protein sequence ID" value="QHU29610.1"/>
    <property type="molecule type" value="Genomic_DNA"/>
</dbReference>
<evidence type="ECO:0000256" key="1">
    <source>
        <dbReference type="SAM" id="Phobius"/>
    </source>
</evidence>
<keyword evidence="1" id="KW-0472">Membrane</keyword>
<feature type="transmembrane region" description="Helical" evidence="1">
    <location>
        <begin position="386"/>
        <end position="403"/>
    </location>
</feature>
<feature type="transmembrane region" description="Helical" evidence="1">
    <location>
        <begin position="57"/>
        <end position="75"/>
    </location>
</feature>
<accession>A0A6C0LGR7</accession>
<sequence>MNLKALYEYIKPLVDIYFYKYFGEKRDFVLNMIHLLDIKATPDNQETPDNCELINKIYYYVLLTVFLLLIIWILYDTFQKNYKTLAYKIGLLVKDQIRLRDVLEFKQIENIIYFTENFSLNIDLIMYLLFIVIILYIAYRFQYKLEIDDVYKEFNLLLPVLLVMLVLGIVYFIYNYTFLNLLSRRTHNLKDVIYKNINKEFINKNKICNYSEKKNKFDDYFQEGKCNDIKYNFNHNKLFIYISSVINEAYNTDNAITLEKFKTMKDKNGVLYKDKLSSAFYTFILIRYYVDNNLLDDAKDLFSTYNLGSYISRINPILSLNYDSLIFNSVNTLNYEMPKMKKAFNNNKDIYNYVYNDFYNNNSIIQELIVDIYNICKYKMISLYDYYLLNGIIILCVIIYYFFKYYFKK</sequence>
<keyword evidence="1" id="KW-0812">Transmembrane</keyword>
<name>A0A6C0LGR7_9ZZZZ</name>
<protein>
    <submittedName>
        <fullName evidence="2">Uncharacterized protein</fullName>
    </submittedName>
</protein>
<keyword evidence="1" id="KW-1133">Transmembrane helix</keyword>